<keyword evidence="2" id="KW-1185">Reference proteome</keyword>
<reference evidence="1 2" key="1">
    <citation type="submission" date="2022-04" db="EMBL/GenBank/DDBJ databases">
        <title>Roseobacter sp. WL0113 is a bacterium isolated from neritic sediment.</title>
        <authorList>
            <person name="Wang L."/>
            <person name="He W."/>
            <person name="Zhang D.-F."/>
        </authorList>
    </citation>
    <scope>NUCLEOTIDE SEQUENCE [LARGE SCALE GENOMIC DNA]</scope>
    <source>
        <strain evidence="1 2">WL0113</strain>
    </source>
</reference>
<dbReference type="RefSeq" id="WP_263843825.1">
    <property type="nucleotide sequence ID" value="NZ_JALIEB010000004.1"/>
</dbReference>
<protein>
    <submittedName>
        <fullName evidence="1">STAS/SEC14 domain-containing protein</fullName>
    </submittedName>
</protein>
<dbReference type="Proteomes" id="UP001208690">
    <property type="component" value="Unassembled WGS sequence"/>
</dbReference>
<dbReference type="InterPro" id="IPR038396">
    <property type="entry name" value="SpoIIAA-like_sf"/>
</dbReference>
<proteinExistence type="predicted"/>
<gene>
    <name evidence="1" type="ORF">MUB52_08710</name>
</gene>
<comment type="caution">
    <text evidence="1">The sequence shown here is derived from an EMBL/GenBank/DDBJ whole genome shotgun (WGS) entry which is preliminary data.</text>
</comment>
<dbReference type="Gene3D" id="3.40.50.10600">
    <property type="entry name" value="SpoIIaa-like domains"/>
    <property type="match status" value="1"/>
</dbReference>
<dbReference type="Pfam" id="PF11964">
    <property type="entry name" value="SpoIIAA-like"/>
    <property type="match status" value="1"/>
</dbReference>
<dbReference type="SUPFAM" id="SSF52091">
    <property type="entry name" value="SpoIIaa-like"/>
    <property type="match status" value="1"/>
</dbReference>
<dbReference type="EMBL" id="JALIEB010000004">
    <property type="protein sequence ID" value="MCV3271507.1"/>
    <property type="molecule type" value="Genomic_DNA"/>
</dbReference>
<evidence type="ECO:0000313" key="1">
    <source>
        <dbReference type="EMBL" id="MCV3271507.1"/>
    </source>
</evidence>
<organism evidence="1 2">
    <name type="scientific">Roseobacter sinensis</name>
    <dbReference type="NCBI Taxonomy" id="2931391"/>
    <lineage>
        <taxon>Bacteria</taxon>
        <taxon>Pseudomonadati</taxon>
        <taxon>Pseudomonadota</taxon>
        <taxon>Alphaproteobacteria</taxon>
        <taxon>Rhodobacterales</taxon>
        <taxon>Roseobacteraceae</taxon>
        <taxon>Roseobacter</taxon>
    </lineage>
</organism>
<evidence type="ECO:0000313" key="2">
    <source>
        <dbReference type="Proteomes" id="UP001208690"/>
    </source>
</evidence>
<name>A0ABT3BD55_9RHOB</name>
<dbReference type="InterPro" id="IPR036513">
    <property type="entry name" value="STAS_dom_sf"/>
</dbReference>
<accession>A0ABT3BD55</accession>
<dbReference type="InterPro" id="IPR021866">
    <property type="entry name" value="SpoIIAA-like"/>
</dbReference>
<sequence>MFNISKRSEDRLDLELSGVLDSDAMRNALDAFIEQAEGIQNGKMLYKILDFEMPTMGALAVELQHLPKLFGVIGKFERCAVLSDVSWIRTAAEIEGALIPSLTIKSFPLSAAAAAEEWLEGSHENDDSDGENVPV</sequence>